<sequence>MKVVMSIKRNSVLAKQPVCTMRGTTIPYHEENTDGVYSDISDASRFVGKELSGRYPARILNGAFPEDVTVKVAQMVFVVVVVTAEIVLLPTTPVSLQCSTRRTFRPARRQSRVCPVHTFSRTSCVCARLEAHTRE</sequence>
<dbReference type="Proteomes" id="UP000324222">
    <property type="component" value="Unassembled WGS sequence"/>
</dbReference>
<reference evidence="1 2" key="1">
    <citation type="submission" date="2019-05" db="EMBL/GenBank/DDBJ databases">
        <title>Another draft genome of Portunus trituberculatus and its Hox gene families provides insights of decapod evolution.</title>
        <authorList>
            <person name="Jeong J.-H."/>
            <person name="Song I."/>
            <person name="Kim S."/>
            <person name="Choi T."/>
            <person name="Kim D."/>
            <person name="Ryu S."/>
            <person name="Kim W."/>
        </authorList>
    </citation>
    <scope>NUCLEOTIDE SEQUENCE [LARGE SCALE GENOMIC DNA]</scope>
    <source>
        <tissue evidence="1">Muscle</tissue>
    </source>
</reference>
<dbReference type="EMBL" id="VSRR010031590">
    <property type="protein sequence ID" value="MPC70722.1"/>
    <property type="molecule type" value="Genomic_DNA"/>
</dbReference>
<organism evidence="1 2">
    <name type="scientific">Portunus trituberculatus</name>
    <name type="common">Swimming crab</name>
    <name type="synonym">Neptunus trituberculatus</name>
    <dbReference type="NCBI Taxonomy" id="210409"/>
    <lineage>
        <taxon>Eukaryota</taxon>
        <taxon>Metazoa</taxon>
        <taxon>Ecdysozoa</taxon>
        <taxon>Arthropoda</taxon>
        <taxon>Crustacea</taxon>
        <taxon>Multicrustacea</taxon>
        <taxon>Malacostraca</taxon>
        <taxon>Eumalacostraca</taxon>
        <taxon>Eucarida</taxon>
        <taxon>Decapoda</taxon>
        <taxon>Pleocyemata</taxon>
        <taxon>Brachyura</taxon>
        <taxon>Eubrachyura</taxon>
        <taxon>Portunoidea</taxon>
        <taxon>Portunidae</taxon>
        <taxon>Portuninae</taxon>
        <taxon>Portunus</taxon>
    </lineage>
</organism>
<dbReference type="AlphaFoldDB" id="A0A5B7HHM2"/>
<proteinExistence type="predicted"/>
<evidence type="ECO:0000313" key="1">
    <source>
        <dbReference type="EMBL" id="MPC70722.1"/>
    </source>
</evidence>
<keyword evidence="2" id="KW-1185">Reference proteome</keyword>
<gene>
    <name evidence="1" type="ORF">E2C01_064976</name>
</gene>
<protein>
    <submittedName>
        <fullName evidence="1">Uncharacterized protein</fullName>
    </submittedName>
</protein>
<evidence type="ECO:0000313" key="2">
    <source>
        <dbReference type="Proteomes" id="UP000324222"/>
    </source>
</evidence>
<accession>A0A5B7HHM2</accession>
<name>A0A5B7HHM2_PORTR</name>
<comment type="caution">
    <text evidence="1">The sequence shown here is derived from an EMBL/GenBank/DDBJ whole genome shotgun (WGS) entry which is preliminary data.</text>
</comment>